<dbReference type="Gene3D" id="2.160.10.10">
    <property type="entry name" value="Hexapeptide repeat proteins"/>
    <property type="match status" value="1"/>
</dbReference>
<keyword evidence="1" id="KW-0808">Transferase</keyword>
<dbReference type="CDD" id="cd04647">
    <property type="entry name" value="LbH_MAT_like"/>
    <property type="match status" value="1"/>
</dbReference>
<dbReference type="Pfam" id="PF14602">
    <property type="entry name" value="Hexapep_2"/>
    <property type="match status" value="1"/>
</dbReference>
<dbReference type="PANTHER" id="PTHR23416">
    <property type="entry name" value="SIALIC ACID SYNTHASE-RELATED"/>
    <property type="match status" value="1"/>
</dbReference>
<dbReference type="GO" id="GO:0016740">
    <property type="term" value="F:transferase activity"/>
    <property type="evidence" value="ECO:0007669"/>
    <property type="project" value="UniProtKB-KW"/>
</dbReference>
<comment type="caution">
    <text evidence="2">The sequence shown here is derived from an EMBL/GenBank/DDBJ whole genome shotgun (WGS) entry which is preliminary data.</text>
</comment>
<dbReference type="AlphaFoldDB" id="X0ZDD9"/>
<proteinExistence type="predicted"/>
<sequence length="160" mass="16993">MEVFGTPIDIGDYVSIIAASDNRVRLSVWADKQVSGRIRIGDYALLCPGARISSASAIHIGDNCMIAGGAYVSDSDWHDIYNRIAFGKTDPVNIANNVWVGDSAIVCKGVTIGENSIVGAGAVVVNSIPANCIAAGNPAQVVKHLDPEESFTTRKQWFSK</sequence>
<dbReference type="SUPFAM" id="SSF51161">
    <property type="entry name" value="Trimeric LpxA-like enzymes"/>
    <property type="match status" value="1"/>
</dbReference>
<evidence type="ECO:0008006" key="3">
    <source>
        <dbReference type="Google" id="ProtNLM"/>
    </source>
</evidence>
<dbReference type="InterPro" id="IPR011004">
    <property type="entry name" value="Trimer_LpxA-like_sf"/>
</dbReference>
<protein>
    <recommendedName>
        <fullName evidence="3">Acetyltransferase</fullName>
    </recommendedName>
</protein>
<reference evidence="2" key="1">
    <citation type="journal article" date="2014" name="Front. Microbiol.">
        <title>High frequency of phylogenetically diverse reductive dehalogenase-homologous genes in deep subseafloor sedimentary metagenomes.</title>
        <authorList>
            <person name="Kawai M."/>
            <person name="Futagami T."/>
            <person name="Toyoda A."/>
            <person name="Takaki Y."/>
            <person name="Nishi S."/>
            <person name="Hori S."/>
            <person name="Arai W."/>
            <person name="Tsubouchi T."/>
            <person name="Morono Y."/>
            <person name="Uchiyama I."/>
            <person name="Ito T."/>
            <person name="Fujiyama A."/>
            <person name="Inagaki F."/>
            <person name="Takami H."/>
        </authorList>
    </citation>
    <scope>NUCLEOTIDE SEQUENCE</scope>
    <source>
        <strain evidence="2">Expedition CK06-06</strain>
    </source>
</reference>
<organism evidence="2">
    <name type="scientific">marine sediment metagenome</name>
    <dbReference type="NCBI Taxonomy" id="412755"/>
    <lineage>
        <taxon>unclassified sequences</taxon>
        <taxon>metagenomes</taxon>
        <taxon>ecological metagenomes</taxon>
    </lineage>
</organism>
<accession>X0ZDD9</accession>
<evidence type="ECO:0000256" key="1">
    <source>
        <dbReference type="ARBA" id="ARBA00022679"/>
    </source>
</evidence>
<dbReference type="InterPro" id="IPR018357">
    <property type="entry name" value="Hexapep_transf_CS"/>
</dbReference>
<dbReference type="InterPro" id="IPR051159">
    <property type="entry name" value="Hexapeptide_acetyltransf"/>
</dbReference>
<feature type="non-terminal residue" evidence="2">
    <location>
        <position position="160"/>
    </location>
</feature>
<gene>
    <name evidence="2" type="ORF">S01H4_04919</name>
</gene>
<dbReference type="Pfam" id="PF00132">
    <property type="entry name" value="Hexapep"/>
    <property type="match status" value="1"/>
</dbReference>
<name>X0ZDD9_9ZZZZ</name>
<dbReference type="EMBL" id="BART01001368">
    <property type="protein sequence ID" value="GAG67620.1"/>
    <property type="molecule type" value="Genomic_DNA"/>
</dbReference>
<evidence type="ECO:0000313" key="2">
    <source>
        <dbReference type="EMBL" id="GAG67620.1"/>
    </source>
</evidence>
<dbReference type="PROSITE" id="PS00101">
    <property type="entry name" value="HEXAPEP_TRANSFERASES"/>
    <property type="match status" value="1"/>
</dbReference>
<dbReference type="InterPro" id="IPR001451">
    <property type="entry name" value="Hexapep"/>
</dbReference>